<dbReference type="InterPro" id="IPR036869">
    <property type="entry name" value="J_dom_sf"/>
</dbReference>
<dbReference type="Pfam" id="PF13432">
    <property type="entry name" value="TPR_16"/>
    <property type="match status" value="1"/>
</dbReference>
<keyword evidence="8" id="KW-1185">Reference proteome</keyword>
<dbReference type="InterPro" id="IPR011990">
    <property type="entry name" value="TPR-like_helical_dom_sf"/>
</dbReference>
<evidence type="ECO:0000256" key="5">
    <source>
        <dbReference type="SAM" id="MobiDB-lite"/>
    </source>
</evidence>
<evidence type="ECO:0000256" key="2">
    <source>
        <dbReference type="ARBA" id="ARBA00022729"/>
    </source>
</evidence>
<dbReference type="Pfam" id="PF13181">
    <property type="entry name" value="TPR_8"/>
    <property type="match status" value="1"/>
</dbReference>
<evidence type="ECO:0000256" key="4">
    <source>
        <dbReference type="PROSITE-ProRule" id="PRU00339"/>
    </source>
</evidence>
<dbReference type="PANTHER" id="PTHR44140">
    <property type="entry name" value="LD25575P"/>
    <property type="match status" value="1"/>
</dbReference>
<proteinExistence type="predicted"/>
<dbReference type="Gene3D" id="1.25.40.10">
    <property type="entry name" value="Tetratricopeptide repeat domain"/>
    <property type="match status" value="1"/>
</dbReference>
<evidence type="ECO:0000256" key="3">
    <source>
        <dbReference type="ARBA" id="ARBA00022824"/>
    </source>
</evidence>
<feature type="repeat" description="TPR" evidence="4">
    <location>
        <begin position="43"/>
        <end position="76"/>
    </location>
</feature>
<dbReference type="Gene3D" id="1.10.287.110">
    <property type="entry name" value="DnaJ domain"/>
    <property type="match status" value="1"/>
</dbReference>
<accession>A0ABD2PR88</accession>
<dbReference type="Pfam" id="PF00226">
    <property type="entry name" value="DnaJ"/>
    <property type="match status" value="1"/>
</dbReference>
<comment type="subcellular location">
    <subcellularLocation>
        <location evidence="1">Endoplasmic reticulum</location>
    </subcellularLocation>
</comment>
<dbReference type="AlphaFoldDB" id="A0ABD2PR88"/>
<dbReference type="PRINTS" id="PR00625">
    <property type="entry name" value="JDOMAIN"/>
</dbReference>
<comment type="caution">
    <text evidence="7">The sequence shown here is derived from an EMBL/GenBank/DDBJ whole genome shotgun (WGS) entry which is preliminary data.</text>
</comment>
<feature type="repeat" description="TPR" evidence="4">
    <location>
        <begin position="306"/>
        <end position="339"/>
    </location>
</feature>
<keyword evidence="3" id="KW-0256">Endoplasmic reticulum</keyword>
<dbReference type="SMART" id="SM00028">
    <property type="entry name" value="TPR"/>
    <property type="match status" value="4"/>
</dbReference>
<dbReference type="PROSITE" id="PS50005">
    <property type="entry name" value="TPR"/>
    <property type="match status" value="2"/>
</dbReference>
<dbReference type="Proteomes" id="UP001626550">
    <property type="component" value="Unassembled WGS sequence"/>
</dbReference>
<reference evidence="7 8" key="1">
    <citation type="submission" date="2024-11" db="EMBL/GenBank/DDBJ databases">
        <title>Adaptive evolution of stress response genes in parasites aligns with host niche diversity.</title>
        <authorList>
            <person name="Hahn C."/>
            <person name="Resl P."/>
        </authorList>
    </citation>
    <scope>NUCLEOTIDE SEQUENCE [LARGE SCALE GENOMIC DNA]</scope>
    <source>
        <strain evidence="7">EGGRZ-B1_66</strain>
        <tissue evidence="7">Body</tissue>
    </source>
</reference>
<keyword evidence="2" id="KW-0732">Signal</keyword>
<sequence length="471" mass="53328">MKRGLTSKVEELLEKGTRELINGRFAEAIDLYSDAINEDSKNFSPYFKRATAYLASGKTKSAIPDLEKTIELKPDYYPAFKARANANLKTGEFLKAKEDFSKLEAYDAAYSKSGLNQVSQLKDKYEEAKILLDHGSFTEALPILDSLMDSVNLNKEILEWRARCNLKTGEIQRGIQDLRHSVHLVNDNRAGLLDISLLMYDYGLAVQSLEEIRECLRLDQDDKACHNHYKKVKKLAKAVTGAEDASENGNWDECVRYAKNIPILEPNVPSYKDQAELNLCHCLAKKGSPDALEHCLLVVEKHPSVTEYKQDLATAHMNRDELDEAIKVYQQILESDRGNREAQEGMEKAQRLKKQKSRRDYYKILGVTKSATKKEINKAYRKMAAEWHPDRFEAKDKKMAENKFIDITDAKEVLTDDEKRQKFDMGIDPLDPEQASGGGGGGGHRGGFDGFHFNGFNPFEHGGGNFEFHFG</sequence>
<feature type="region of interest" description="Disordered" evidence="5">
    <location>
        <begin position="424"/>
        <end position="446"/>
    </location>
</feature>
<dbReference type="InterPro" id="IPR051727">
    <property type="entry name" value="DnaJ_C3_Co-chaperones"/>
</dbReference>
<protein>
    <submittedName>
        <fullName evidence="7">DnaJ subfamily C member 3</fullName>
    </submittedName>
</protein>
<gene>
    <name evidence="7" type="primary">DNAJC3</name>
    <name evidence="7" type="ORF">Ciccas_012246</name>
</gene>
<dbReference type="InterPro" id="IPR019734">
    <property type="entry name" value="TPR_rpt"/>
</dbReference>
<dbReference type="EMBL" id="JBJKFK010004180">
    <property type="protein sequence ID" value="KAL3309207.1"/>
    <property type="molecule type" value="Genomic_DNA"/>
</dbReference>
<feature type="domain" description="J" evidence="6">
    <location>
        <begin position="360"/>
        <end position="427"/>
    </location>
</feature>
<dbReference type="PANTHER" id="PTHR44140:SF2">
    <property type="entry name" value="LD25575P"/>
    <property type="match status" value="1"/>
</dbReference>
<dbReference type="GO" id="GO:0005783">
    <property type="term" value="C:endoplasmic reticulum"/>
    <property type="evidence" value="ECO:0007669"/>
    <property type="project" value="UniProtKB-SubCell"/>
</dbReference>
<keyword evidence="4" id="KW-0802">TPR repeat</keyword>
<dbReference type="PROSITE" id="PS50076">
    <property type="entry name" value="DNAJ_2"/>
    <property type="match status" value="1"/>
</dbReference>
<evidence type="ECO:0000259" key="6">
    <source>
        <dbReference type="PROSITE" id="PS50076"/>
    </source>
</evidence>
<evidence type="ECO:0000313" key="8">
    <source>
        <dbReference type="Proteomes" id="UP001626550"/>
    </source>
</evidence>
<feature type="compositionally biased region" description="Gly residues" evidence="5">
    <location>
        <begin position="436"/>
        <end position="446"/>
    </location>
</feature>
<evidence type="ECO:0000313" key="7">
    <source>
        <dbReference type="EMBL" id="KAL3309207.1"/>
    </source>
</evidence>
<dbReference type="SUPFAM" id="SSF46565">
    <property type="entry name" value="Chaperone J-domain"/>
    <property type="match status" value="1"/>
</dbReference>
<organism evidence="7 8">
    <name type="scientific">Cichlidogyrus casuarinus</name>
    <dbReference type="NCBI Taxonomy" id="1844966"/>
    <lineage>
        <taxon>Eukaryota</taxon>
        <taxon>Metazoa</taxon>
        <taxon>Spiralia</taxon>
        <taxon>Lophotrochozoa</taxon>
        <taxon>Platyhelminthes</taxon>
        <taxon>Monogenea</taxon>
        <taxon>Monopisthocotylea</taxon>
        <taxon>Dactylogyridea</taxon>
        <taxon>Ancyrocephalidae</taxon>
        <taxon>Cichlidogyrus</taxon>
    </lineage>
</organism>
<evidence type="ECO:0000256" key="1">
    <source>
        <dbReference type="ARBA" id="ARBA00004240"/>
    </source>
</evidence>
<name>A0ABD2PR88_9PLAT</name>
<dbReference type="InterPro" id="IPR001623">
    <property type="entry name" value="DnaJ_domain"/>
</dbReference>
<dbReference type="CDD" id="cd06257">
    <property type="entry name" value="DnaJ"/>
    <property type="match status" value="1"/>
</dbReference>
<dbReference type="SMART" id="SM00271">
    <property type="entry name" value="DnaJ"/>
    <property type="match status" value="1"/>
</dbReference>
<dbReference type="SUPFAM" id="SSF48452">
    <property type="entry name" value="TPR-like"/>
    <property type="match status" value="3"/>
</dbReference>